<sequence>MLKSDEFEEIEIIPDIHIQDDGYTCLENDFNIENEYLGIKLKNFSN</sequence>
<organism evidence="1 2">
    <name type="scientific">Caerostris extrusa</name>
    <name type="common">Bark spider</name>
    <name type="synonym">Caerostris bankana</name>
    <dbReference type="NCBI Taxonomy" id="172846"/>
    <lineage>
        <taxon>Eukaryota</taxon>
        <taxon>Metazoa</taxon>
        <taxon>Ecdysozoa</taxon>
        <taxon>Arthropoda</taxon>
        <taxon>Chelicerata</taxon>
        <taxon>Arachnida</taxon>
        <taxon>Araneae</taxon>
        <taxon>Araneomorphae</taxon>
        <taxon>Entelegynae</taxon>
        <taxon>Araneoidea</taxon>
        <taxon>Araneidae</taxon>
        <taxon>Caerostris</taxon>
    </lineage>
</organism>
<dbReference type="EMBL" id="BPLR01020595">
    <property type="protein sequence ID" value="GIX80467.1"/>
    <property type="molecule type" value="Genomic_DNA"/>
</dbReference>
<feature type="non-terminal residue" evidence="1">
    <location>
        <position position="46"/>
    </location>
</feature>
<comment type="caution">
    <text evidence="1">The sequence shown here is derived from an EMBL/GenBank/DDBJ whole genome shotgun (WGS) entry which is preliminary data.</text>
</comment>
<evidence type="ECO:0000313" key="2">
    <source>
        <dbReference type="Proteomes" id="UP001054945"/>
    </source>
</evidence>
<dbReference type="AlphaFoldDB" id="A0AAV4N6J7"/>
<dbReference type="Proteomes" id="UP001054945">
    <property type="component" value="Unassembled WGS sequence"/>
</dbReference>
<keyword evidence="2" id="KW-1185">Reference proteome</keyword>
<accession>A0AAV4N6J7</accession>
<proteinExistence type="predicted"/>
<protein>
    <submittedName>
        <fullName evidence="1">Uncharacterized protein</fullName>
    </submittedName>
</protein>
<evidence type="ECO:0000313" key="1">
    <source>
        <dbReference type="EMBL" id="GIX80467.1"/>
    </source>
</evidence>
<name>A0AAV4N6J7_CAEEX</name>
<gene>
    <name evidence="1" type="ORF">CEXT_743781</name>
</gene>
<reference evidence="1 2" key="1">
    <citation type="submission" date="2021-06" db="EMBL/GenBank/DDBJ databases">
        <title>Caerostris extrusa draft genome.</title>
        <authorList>
            <person name="Kono N."/>
            <person name="Arakawa K."/>
        </authorList>
    </citation>
    <scope>NUCLEOTIDE SEQUENCE [LARGE SCALE GENOMIC DNA]</scope>
</reference>